<keyword evidence="2" id="KW-1185">Reference proteome</keyword>
<protein>
    <submittedName>
        <fullName evidence="1">TIGR04338 family metallohydrolase</fullName>
    </submittedName>
</protein>
<proteinExistence type="predicted"/>
<name>A0ACD4DG48_9NOCA</name>
<accession>A0ACD4DG48</accession>
<gene>
    <name evidence="1" type="ORF">OED52_20420</name>
</gene>
<organism evidence="1 2">
    <name type="scientific">Rhodococcus sacchari</name>
    <dbReference type="NCBI Taxonomy" id="2962047"/>
    <lineage>
        <taxon>Bacteria</taxon>
        <taxon>Bacillati</taxon>
        <taxon>Actinomycetota</taxon>
        <taxon>Actinomycetes</taxon>
        <taxon>Mycobacteriales</taxon>
        <taxon>Nocardiaceae</taxon>
        <taxon>Rhodococcus</taxon>
    </lineage>
</organism>
<reference evidence="1" key="1">
    <citation type="submission" date="2022-10" db="EMBL/GenBank/DDBJ databases">
        <title>Rhodococcus ferula Z13 complete genome.</title>
        <authorList>
            <person name="Long X."/>
            <person name="Zang M."/>
        </authorList>
    </citation>
    <scope>NUCLEOTIDE SEQUENCE</scope>
    <source>
        <strain evidence="1">Z13</strain>
    </source>
</reference>
<dbReference type="EMBL" id="CP107551">
    <property type="protein sequence ID" value="UYP18964.1"/>
    <property type="molecule type" value="Genomic_DNA"/>
</dbReference>
<sequence>MSRIRDIRKSAVYEAESIVRRMLDRADERGLRTVEVAGSHVTLPIERRFASIESVQAYVDAVLTLDWVRTRWERARIRVRVRARAGNAAAHYERDSATIALPEHRANTAWAFREMVVLHELAHHLDPLDPEDATEGAHGPRFVDRFLTLVGEIIGPETAFLLRASGIDTPVGPNR</sequence>
<evidence type="ECO:0000313" key="1">
    <source>
        <dbReference type="EMBL" id="UYP18964.1"/>
    </source>
</evidence>
<dbReference type="Proteomes" id="UP001156484">
    <property type="component" value="Chromosome"/>
</dbReference>
<evidence type="ECO:0000313" key="2">
    <source>
        <dbReference type="Proteomes" id="UP001156484"/>
    </source>
</evidence>